<feature type="repeat" description="PPR" evidence="2">
    <location>
        <begin position="1166"/>
        <end position="1200"/>
    </location>
</feature>
<feature type="region of interest" description="Disordered" evidence="3">
    <location>
        <begin position="991"/>
        <end position="1021"/>
    </location>
</feature>
<keyword evidence="1" id="KW-0677">Repeat</keyword>
<protein>
    <recommendedName>
        <fullName evidence="4">PROP1-like PPR domain-containing protein</fullName>
    </recommendedName>
</protein>
<feature type="repeat" description="PPR" evidence="2">
    <location>
        <begin position="1201"/>
        <end position="1235"/>
    </location>
</feature>
<evidence type="ECO:0000259" key="4">
    <source>
        <dbReference type="Pfam" id="PF17177"/>
    </source>
</evidence>
<name>A0A250XIN0_9CHLO</name>
<dbReference type="NCBIfam" id="TIGR00756">
    <property type="entry name" value="PPR"/>
    <property type="match status" value="5"/>
</dbReference>
<dbReference type="InterPro" id="IPR036915">
    <property type="entry name" value="Cyclin-like_sf"/>
</dbReference>
<evidence type="ECO:0000256" key="2">
    <source>
        <dbReference type="PROSITE-ProRule" id="PRU00708"/>
    </source>
</evidence>
<dbReference type="PANTHER" id="PTHR47941">
    <property type="entry name" value="PENTATRICOPEPTIDE REPEAT-CONTAINING PROTEIN 3, MITOCHONDRIAL"/>
    <property type="match status" value="1"/>
</dbReference>
<reference evidence="5 6" key="1">
    <citation type="submission" date="2017-08" db="EMBL/GenBank/DDBJ databases">
        <title>Acidophilic green algal genome provides insights into adaptation to an acidic environment.</title>
        <authorList>
            <person name="Hirooka S."/>
            <person name="Hirose Y."/>
            <person name="Kanesaki Y."/>
            <person name="Higuchi S."/>
            <person name="Fujiwara T."/>
            <person name="Onuma R."/>
            <person name="Era A."/>
            <person name="Ohbayashi R."/>
            <person name="Uzuka A."/>
            <person name="Nozaki H."/>
            <person name="Yoshikawa H."/>
            <person name="Miyagishima S.Y."/>
        </authorList>
    </citation>
    <scope>NUCLEOTIDE SEQUENCE [LARGE SCALE GENOMIC DNA]</scope>
    <source>
        <strain evidence="5 6">NIES-2499</strain>
    </source>
</reference>
<dbReference type="InterPro" id="IPR011990">
    <property type="entry name" value="TPR-like_helical_dom_sf"/>
</dbReference>
<feature type="repeat" description="PPR" evidence="2">
    <location>
        <begin position="1131"/>
        <end position="1165"/>
    </location>
</feature>
<feature type="compositionally biased region" description="Low complexity" evidence="3">
    <location>
        <begin position="994"/>
        <end position="1021"/>
    </location>
</feature>
<evidence type="ECO:0000313" key="6">
    <source>
        <dbReference type="Proteomes" id="UP000232323"/>
    </source>
</evidence>
<dbReference type="Pfam" id="PF17177">
    <property type="entry name" value="PPR_long"/>
    <property type="match status" value="1"/>
</dbReference>
<dbReference type="OrthoDB" id="42736at2759"/>
<sequence>MISCTLATGGGSNFIMSQSSLSITQNSNDVQNTIDKGSREDAWSISLRQGRIRHMLSVMSHSVTTGQAVGNYFASSDQAKKQSQDFEHLVSSPDRLALHETSADSGMPDDVRPAGFMETPAPLVKPSSREHFSFMANTDDDSTANDRVSKLKFSGSHESMPVPAVTAMDEAASPSATVNDSSSTTFQYGTQEVLVSGPAMHQELHIHPDGSLFTSHTPTLLPFARFLNEEIQTRVPPSPLSTGDSRSRQPFRDIVYGPLPADQKDFTIYNSAMKYKRAKKLLQEQLKHNQELRHLLAAESRRVIVLETKMGALGSPAEIANAMASTQAEKMADAANLEEVRAHLEESISREKCIQAELQALKMENMALKLSAAAWRQKQIPPDYEEESLGSPATDEFIHHDIIAAATSMPYFSRKDSQEHFPFAGDYTALQLLQQSIINEYDMDEGTILTIQQLHSDCEQVLCVNDLLIAVEVYLSSLRPPLLPALPPATFSQLLIPAFLESTHKNYSRNHQKRTTNVKDVITRQLSSRIQASAFTSASVASGLSDSDLLYLLSHSGQQILKSYCSECDSVLNSIEKELLLEHQSEKQGSNFFTSLEQQIRDNSSSATERELENCNSGVIFSSTGHTAGGVPRDYHVDSLAAQFQTKVVYNTLRQSPSSVIRSSAHRLHSSSQVVSDEGTSYVTHTGGMYHPAFEMFSQRPSSHTTTATPAPSHHYLSAGPKKTNAFMTSDSSPAASPLMGSDYYEYDERQIVPQFEAAYLLSNTVSIQNNNRLSSTLAAANHSGNMTDYSGRQQQEYHMLNNPSYDVDLVKPYSEPLPKLSAAGADPHFCDHFPTSHPASSASVNSIGLASLSHLGLANTTASGVVNRGPLWAHSSDRMYRQGSNGSSSGSAASISNKYIIPSSQHLMPYTQSWPSSAGEVSQDLIFSTTTPANSQQLQTRQPLNIYEGVSSGSAKLTSAGSRSEQLHAAVDALAAGMAPMILSSPIHSIDLSSTGQNQQSAQQRQQQQAATAALLAGGRASHSPSVEDLLDIIRKLPSSESVVAATEQGIRNLDSSALAALLKQMSKTGLSKQAVELFDWLRSLPPEHDLRHLCDLFPYTTMISQCGSNQLPRALELIEEMRERGVERNVHTYSALMNACIKANEAELAQYVFKQMEEEHVSPNLVTYNILADVYEKGGNWVQAVELLAVLEKSGVRADARTFNTIISACNKAGQPEPAIAVYNHMINAGVKPSMNTFNVLISVCTKSGLVDQAMQIFEDMGRRGCGSQKFTVQSMIISACEREGRWQLALDMFHRMCREGCKPNLLTYNSVIAVCARHPDAHYQRAVDLYRQMQAEGCKPDSTTLSNIFYAFERGFQWDAALNEFERLRLQNIQVDENVYNSILELLWQSGIVQAQAFSFQIWNMSNRSGKLRVFFSQATQAEGGKGGQQYVAPNALSCGAVCVTVLKWLAELQPKLLGPDGGISCHGEISLTLRHRIPIPCDGGVECTTTPMAAASCQGVAMSNTLMSSSSKSQDASDGSTATTTSFTNKVTQVAHFLYEFKIKQAASAAAHPPCTTCTADVLDVQSSSASSSLAPLAEKAVVSALHSPSTANNTAKDEAIFALGTIKTTGNDVVSSMVPTPVCVTCHNALLSLMSGFRSPFTVKILDEEDSVQLYSASAQAVLDWLQLPSTGEAIAFAQGKAKLSLMPLAGGVSFKDSAAAPPCFDAFSAVRRIESQHLISVAFHSPDMLNQRQQVVDLLFAYTKTFGIEEEVAYEGLQLFDKVLCFNGNRLEITSWSWPLILCTCILMAAEHHGKQQYGMLESGAYSRISSPAITVMTDEPLNNRRTPVAQKGFLILGSLSLEKVAKATSFQEEALRSTEAVVLNILHGDLRTMTVFKVVQLLLERIGLTTQESVFGGHLMSCRKACSQHLRYILLQIANSPITLGVRPSLLGSAVVVVLRKMQGHWPFWPNALQVMTSYVLCEDNEMGTCVKHIEQLIISCTTSTASTTSRLRVCVKHIHVVGLVGSILRKRLEPSCKLLCYSILQFLKLSLYLSFSP</sequence>
<comment type="caution">
    <text evidence="5">The sequence shown here is derived from an EMBL/GenBank/DDBJ whole genome shotgun (WGS) entry which is preliminary data.</text>
</comment>
<gene>
    <name evidence="5" type="ORF">CEUSTIGMA_g10076.t1</name>
</gene>
<evidence type="ECO:0000313" key="5">
    <source>
        <dbReference type="EMBL" id="GAX82650.1"/>
    </source>
</evidence>
<dbReference type="SUPFAM" id="SSF47954">
    <property type="entry name" value="Cyclin-like"/>
    <property type="match status" value="1"/>
</dbReference>
<evidence type="ECO:0000256" key="1">
    <source>
        <dbReference type="ARBA" id="ARBA00022737"/>
    </source>
</evidence>
<feature type="repeat" description="PPR" evidence="2">
    <location>
        <begin position="1236"/>
        <end position="1270"/>
    </location>
</feature>
<dbReference type="STRING" id="1157962.A0A250XIN0"/>
<feature type="repeat" description="PPR" evidence="2">
    <location>
        <begin position="1272"/>
        <end position="1306"/>
    </location>
</feature>
<dbReference type="InterPro" id="IPR002885">
    <property type="entry name" value="PPR_rpt"/>
</dbReference>
<accession>A0A250XIN0</accession>
<organism evidence="5 6">
    <name type="scientific">Chlamydomonas eustigma</name>
    <dbReference type="NCBI Taxonomy" id="1157962"/>
    <lineage>
        <taxon>Eukaryota</taxon>
        <taxon>Viridiplantae</taxon>
        <taxon>Chlorophyta</taxon>
        <taxon>core chlorophytes</taxon>
        <taxon>Chlorophyceae</taxon>
        <taxon>CS clade</taxon>
        <taxon>Chlamydomonadales</taxon>
        <taxon>Chlamydomonadaceae</taxon>
        <taxon>Chlamydomonas</taxon>
    </lineage>
</organism>
<dbReference type="Pfam" id="PF13041">
    <property type="entry name" value="PPR_2"/>
    <property type="match status" value="1"/>
</dbReference>
<proteinExistence type="predicted"/>
<keyword evidence="6" id="KW-1185">Reference proteome</keyword>
<dbReference type="Gene3D" id="1.10.472.10">
    <property type="entry name" value="Cyclin-like"/>
    <property type="match status" value="1"/>
</dbReference>
<feature type="domain" description="PROP1-like PPR" evidence="4">
    <location>
        <begin position="1104"/>
        <end position="1262"/>
    </location>
</feature>
<feature type="repeat" description="PPR" evidence="2">
    <location>
        <begin position="1307"/>
        <end position="1343"/>
    </location>
</feature>
<dbReference type="InterPro" id="IPR033443">
    <property type="entry name" value="PROP1-like_PPR_dom"/>
</dbReference>
<evidence type="ECO:0000256" key="3">
    <source>
        <dbReference type="SAM" id="MobiDB-lite"/>
    </source>
</evidence>
<dbReference type="EMBL" id="BEGY01000084">
    <property type="protein sequence ID" value="GAX82650.1"/>
    <property type="molecule type" value="Genomic_DNA"/>
</dbReference>
<dbReference type="Proteomes" id="UP000232323">
    <property type="component" value="Unassembled WGS sequence"/>
</dbReference>
<dbReference type="PROSITE" id="PS51375">
    <property type="entry name" value="PPR"/>
    <property type="match status" value="6"/>
</dbReference>
<dbReference type="Gene3D" id="1.25.40.10">
    <property type="entry name" value="Tetratricopeptide repeat domain"/>
    <property type="match status" value="2"/>
</dbReference>